<dbReference type="EMBL" id="QJKJ01012890">
    <property type="protein sequence ID" value="RDX67664.1"/>
    <property type="molecule type" value="Genomic_DNA"/>
</dbReference>
<evidence type="ECO:0000313" key="2">
    <source>
        <dbReference type="Proteomes" id="UP000257109"/>
    </source>
</evidence>
<accession>A0A371ENV3</accession>
<sequence>MATAMMCSLFPSSMTLSSIISNNRFSSIHRMKYEAKLLASSGLREDIGFCPVKSSTRTTPKLVQVSKSSLNYCSEAEQQLSVSKIKLQQLQWQSSNAYPM</sequence>
<name>A0A371ENV3_MUCPR</name>
<protein>
    <submittedName>
        <fullName evidence="1">Uncharacterized protein</fullName>
    </submittedName>
</protein>
<feature type="non-terminal residue" evidence="1">
    <location>
        <position position="1"/>
    </location>
</feature>
<gene>
    <name evidence="1" type="ORF">CR513_53424</name>
</gene>
<dbReference type="AlphaFoldDB" id="A0A371ENV3"/>
<proteinExistence type="predicted"/>
<evidence type="ECO:0000313" key="1">
    <source>
        <dbReference type="EMBL" id="RDX67664.1"/>
    </source>
</evidence>
<comment type="caution">
    <text evidence="1">The sequence shown here is derived from an EMBL/GenBank/DDBJ whole genome shotgun (WGS) entry which is preliminary data.</text>
</comment>
<organism evidence="1 2">
    <name type="scientific">Mucuna pruriens</name>
    <name type="common">Velvet bean</name>
    <name type="synonym">Dolichos pruriens</name>
    <dbReference type="NCBI Taxonomy" id="157652"/>
    <lineage>
        <taxon>Eukaryota</taxon>
        <taxon>Viridiplantae</taxon>
        <taxon>Streptophyta</taxon>
        <taxon>Embryophyta</taxon>
        <taxon>Tracheophyta</taxon>
        <taxon>Spermatophyta</taxon>
        <taxon>Magnoliopsida</taxon>
        <taxon>eudicotyledons</taxon>
        <taxon>Gunneridae</taxon>
        <taxon>Pentapetalae</taxon>
        <taxon>rosids</taxon>
        <taxon>fabids</taxon>
        <taxon>Fabales</taxon>
        <taxon>Fabaceae</taxon>
        <taxon>Papilionoideae</taxon>
        <taxon>50 kb inversion clade</taxon>
        <taxon>NPAAA clade</taxon>
        <taxon>indigoferoid/millettioid clade</taxon>
        <taxon>Phaseoleae</taxon>
        <taxon>Mucuna</taxon>
    </lineage>
</organism>
<dbReference type="Proteomes" id="UP000257109">
    <property type="component" value="Unassembled WGS sequence"/>
</dbReference>
<keyword evidence="2" id="KW-1185">Reference proteome</keyword>
<reference evidence="1" key="1">
    <citation type="submission" date="2018-05" db="EMBL/GenBank/DDBJ databases">
        <title>Draft genome of Mucuna pruriens seed.</title>
        <authorList>
            <person name="Nnadi N.E."/>
            <person name="Vos R."/>
            <person name="Hasami M.H."/>
            <person name="Devisetty U.K."/>
            <person name="Aguiy J.C."/>
        </authorList>
    </citation>
    <scope>NUCLEOTIDE SEQUENCE [LARGE SCALE GENOMIC DNA]</scope>
    <source>
        <strain evidence="1">JCA_2017</strain>
    </source>
</reference>